<keyword evidence="1" id="KW-1185">Reference proteome</keyword>
<accession>A0A5S6QH78</accession>
<dbReference type="AlphaFoldDB" id="A0A5S6QH78"/>
<dbReference type="WBParaSite" id="TMUE_2000006539.1">
    <property type="protein sequence ID" value="TMUE_2000006539.1"/>
    <property type="gene ID" value="WBGene00287412"/>
</dbReference>
<reference evidence="2" key="1">
    <citation type="submission" date="2019-12" db="UniProtKB">
        <authorList>
            <consortium name="WormBaseParasite"/>
        </authorList>
    </citation>
    <scope>IDENTIFICATION</scope>
</reference>
<evidence type="ECO:0000313" key="2">
    <source>
        <dbReference type="WBParaSite" id="TMUE_2000006539.1"/>
    </source>
</evidence>
<dbReference type="Proteomes" id="UP000046395">
    <property type="component" value="Unassembled WGS sequence"/>
</dbReference>
<evidence type="ECO:0000313" key="1">
    <source>
        <dbReference type="Proteomes" id="UP000046395"/>
    </source>
</evidence>
<protein>
    <submittedName>
        <fullName evidence="2">Uncharacterized protein</fullName>
    </submittedName>
</protein>
<proteinExistence type="predicted"/>
<name>A0A5S6QH78_TRIMR</name>
<organism evidence="1 2">
    <name type="scientific">Trichuris muris</name>
    <name type="common">Mouse whipworm</name>
    <dbReference type="NCBI Taxonomy" id="70415"/>
    <lineage>
        <taxon>Eukaryota</taxon>
        <taxon>Metazoa</taxon>
        <taxon>Ecdysozoa</taxon>
        <taxon>Nematoda</taxon>
        <taxon>Enoplea</taxon>
        <taxon>Dorylaimia</taxon>
        <taxon>Trichinellida</taxon>
        <taxon>Trichuridae</taxon>
        <taxon>Trichuris</taxon>
    </lineage>
</organism>
<sequence length="96" mass="10749">MLQLLEQGTSKRTNAAAPVYASSVAKHVTLCRQKRTKMLNLQRTAQFHVGVRCCIAQLGRSVRTSAECKKQEAMTAGWNSRSLRRHGEVQPQNIIL</sequence>